<dbReference type="Proteomes" id="UP000199601">
    <property type="component" value="Unassembled WGS sequence"/>
</dbReference>
<reference evidence="2" key="1">
    <citation type="submission" date="2015-03" db="EMBL/GenBank/DDBJ databases">
        <authorList>
            <person name="Urmite Genomes"/>
        </authorList>
    </citation>
    <scope>NUCLEOTIDE SEQUENCE [LARGE SCALE GENOMIC DNA]</scope>
    <source>
        <strain evidence="2">CSUR P1344</strain>
    </source>
</reference>
<evidence type="ECO:0000313" key="2">
    <source>
        <dbReference type="Proteomes" id="UP000199601"/>
    </source>
</evidence>
<keyword evidence="2" id="KW-1185">Reference proteome</keyword>
<name>A0A0U1CW53_9MYCO</name>
<proteinExistence type="predicted"/>
<protein>
    <submittedName>
        <fullName evidence="1">Uncharacterized protein</fullName>
    </submittedName>
</protein>
<dbReference type="RefSeq" id="WP_083071513.1">
    <property type="nucleotide sequence ID" value="NZ_CTEC01000001.1"/>
</dbReference>
<dbReference type="EMBL" id="CTEC01000001">
    <property type="protein sequence ID" value="CQD02030.1"/>
    <property type="molecule type" value="Genomic_DNA"/>
</dbReference>
<accession>A0A0U1CW53</accession>
<evidence type="ECO:0000313" key="1">
    <source>
        <dbReference type="EMBL" id="CQD02030.1"/>
    </source>
</evidence>
<gene>
    <name evidence="1" type="ORF">BN000_00083</name>
</gene>
<organism evidence="1 2">
    <name type="scientific">Mycobacterium europaeum</name>
    <dbReference type="NCBI Taxonomy" id="761804"/>
    <lineage>
        <taxon>Bacteria</taxon>
        <taxon>Bacillati</taxon>
        <taxon>Actinomycetota</taxon>
        <taxon>Actinomycetes</taxon>
        <taxon>Mycobacteriales</taxon>
        <taxon>Mycobacteriaceae</taxon>
        <taxon>Mycobacterium</taxon>
        <taxon>Mycobacterium simiae complex</taxon>
    </lineage>
</organism>
<sequence length="126" mass="14333">MITEALSNAERSQRGLYYQPEPMTPVTMTVGQRVKLDHERQLWTVRGVAGEDVAVLTRQAPFRRRGALEYTVLDWRAGVRGPVNVIGQGWDVDTDEQCQQLADLVRAGKWSVTVRNWLPIDVTEVR</sequence>
<dbReference type="AlphaFoldDB" id="A0A0U1CW53"/>